<dbReference type="RefSeq" id="WP_152099231.1">
    <property type="nucleotide sequence ID" value="NZ_AP021861.1"/>
</dbReference>
<sequence>MIYVGIDDTDTRETPGTNKLAMYLSELLRDRFETRWIVRHQLLEDPRVPCTNRNGCVSLLFEPLGSDGVAELTNILRDEIVRWIPEGSDPGLCIVTDAPERLSAWGRTAQQELVTQAAAWELARTIGVHLEALGGTGDGVIGALAAVGLLATWNSGRVIRCYRVPADAFDLTGEFTVEQLYQIGVDDIFAVEDGRRLAAGTVNLGKRLRPNLRDGRMVLYVAGEGDNYEAQRVVA</sequence>
<dbReference type="PANTHER" id="PTHR40705:SF2">
    <property type="entry name" value="DUF1743 DOMAIN-CONTAINING PROTEIN"/>
    <property type="match status" value="1"/>
</dbReference>
<organism evidence="1 2">
    <name type="scientific">Lacipirellula parvula</name>
    <dbReference type="NCBI Taxonomy" id="2650471"/>
    <lineage>
        <taxon>Bacteria</taxon>
        <taxon>Pseudomonadati</taxon>
        <taxon>Planctomycetota</taxon>
        <taxon>Planctomycetia</taxon>
        <taxon>Pirellulales</taxon>
        <taxon>Lacipirellulaceae</taxon>
        <taxon>Lacipirellula</taxon>
    </lineage>
</organism>
<dbReference type="Gene3D" id="3.30.70.2200">
    <property type="match status" value="1"/>
</dbReference>
<gene>
    <name evidence="1" type="ORF">PLANPX_3086</name>
</gene>
<reference evidence="2" key="1">
    <citation type="submission" date="2019-10" db="EMBL/GenBank/DDBJ databases">
        <title>Lacipirellula parvula gen. nov., sp. nov., representing a lineage of planctomycetes widespread in freshwater anoxic habitats, and description of the family Lacipirellulaceae.</title>
        <authorList>
            <person name="Dedysh S.N."/>
            <person name="Kulichevskaya I.S."/>
            <person name="Beletsky A.V."/>
            <person name="Rakitin A.L."/>
            <person name="Mardanov A.V."/>
            <person name="Ivanova A.A."/>
            <person name="Saltykova V.X."/>
            <person name="Rijpstra W.I.C."/>
            <person name="Sinninghe Damste J.S."/>
            <person name="Ravin N.V."/>
        </authorList>
    </citation>
    <scope>NUCLEOTIDE SEQUENCE [LARGE SCALE GENOMIC DNA]</scope>
    <source>
        <strain evidence="2">PX69</strain>
    </source>
</reference>
<dbReference type="AlphaFoldDB" id="A0A5K7X9S2"/>
<proteinExistence type="predicted"/>
<protein>
    <submittedName>
        <fullName evidence="1">Uncharacterized protein</fullName>
    </submittedName>
</protein>
<dbReference type="EMBL" id="AP021861">
    <property type="protein sequence ID" value="BBO33474.1"/>
    <property type="molecule type" value="Genomic_DNA"/>
</dbReference>
<dbReference type="PANTHER" id="PTHR40705">
    <property type="entry name" value="TRNA(ILE2) 2-AGMATINYLCYTIDINE SYNTHETASE TIAS"/>
    <property type="match status" value="1"/>
</dbReference>
<name>A0A5K7X9S2_9BACT</name>
<evidence type="ECO:0000313" key="2">
    <source>
        <dbReference type="Proteomes" id="UP000326837"/>
    </source>
</evidence>
<keyword evidence="2" id="KW-1185">Reference proteome</keyword>
<evidence type="ECO:0000313" key="1">
    <source>
        <dbReference type="EMBL" id="BBO33474.1"/>
    </source>
</evidence>
<dbReference type="KEGG" id="lpav:PLANPX_3086"/>
<accession>A0A5K7X9S2</accession>
<dbReference type="Proteomes" id="UP000326837">
    <property type="component" value="Chromosome"/>
</dbReference>